<proteinExistence type="predicted"/>
<dbReference type="AlphaFoldDB" id="A0A183N6A6"/>
<sequence length="144" mass="16805">MQDVRTRKGADITPDNHLAVANLKRKQKKKLKNLGTALQRFMTILYQKKHHHNEWNCITTLDKIEERRNTKTTNINSRIRAEKIIAQAEYIKVNKQVKKYVEVVATTTEKAARQGNMKQLYDTAKKLAGKYSKSKRPVKDKEVR</sequence>
<reference evidence="1 2" key="1">
    <citation type="submission" date="2018-11" db="EMBL/GenBank/DDBJ databases">
        <authorList>
            <consortium name="Pathogen Informatics"/>
        </authorList>
    </citation>
    <scope>NUCLEOTIDE SEQUENCE [LARGE SCALE GENOMIC DNA]</scope>
    <source>
        <strain evidence="1 2">Zambia</strain>
    </source>
</reference>
<gene>
    <name evidence="1" type="ORF">SMRZ_LOCUS23831</name>
</gene>
<dbReference type="EMBL" id="UZAI01019966">
    <property type="protein sequence ID" value="VDP48873.1"/>
    <property type="molecule type" value="Genomic_DNA"/>
</dbReference>
<protein>
    <submittedName>
        <fullName evidence="1">Uncharacterized protein</fullName>
    </submittedName>
</protein>
<evidence type="ECO:0000313" key="1">
    <source>
        <dbReference type="EMBL" id="VDP48873.1"/>
    </source>
</evidence>
<accession>A0A183N6A6</accession>
<organism evidence="1 2">
    <name type="scientific">Schistosoma margrebowiei</name>
    <dbReference type="NCBI Taxonomy" id="48269"/>
    <lineage>
        <taxon>Eukaryota</taxon>
        <taxon>Metazoa</taxon>
        <taxon>Spiralia</taxon>
        <taxon>Lophotrochozoa</taxon>
        <taxon>Platyhelminthes</taxon>
        <taxon>Trematoda</taxon>
        <taxon>Digenea</taxon>
        <taxon>Strigeidida</taxon>
        <taxon>Schistosomatoidea</taxon>
        <taxon>Schistosomatidae</taxon>
        <taxon>Schistosoma</taxon>
    </lineage>
</organism>
<keyword evidence="2" id="KW-1185">Reference proteome</keyword>
<dbReference type="Proteomes" id="UP000277204">
    <property type="component" value="Unassembled WGS sequence"/>
</dbReference>
<name>A0A183N6A6_9TREM</name>
<evidence type="ECO:0000313" key="2">
    <source>
        <dbReference type="Proteomes" id="UP000277204"/>
    </source>
</evidence>